<protein>
    <submittedName>
        <fullName evidence="1">Uncharacterized protein</fullName>
    </submittedName>
</protein>
<comment type="caution">
    <text evidence="1">The sequence shown here is derived from an EMBL/GenBank/DDBJ whole genome shotgun (WGS) entry which is preliminary data.</text>
</comment>
<keyword evidence="2" id="KW-1185">Reference proteome</keyword>
<gene>
    <name evidence="1" type="ORF">CHARACLAT_011979</name>
</gene>
<dbReference type="EMBL" id="JAHUTJ010041806">
    <property type="protein sequence ID" value="MED6280554.1"/>
    <property type="molecule type" value="Genomic_DNA"/>
</dbReference>
<proteinExistence type="predicted"/>
<dbReference type="Proteomes" id="UP001352852">
    <property type="component" value="Unassembled WGS sequence"/>
</dbReference>
<sequence>MLSSVCFNLTDPINVQPTFPPSGVPLGASPPASMPSSTCMASLRFPSSCGARTILAFLEEGKSLNHS</sequence>
<organism evidence="1 2">
    <name type="scientific">Characodon lateralis</name>
    <dbReference type="NCBI Taxonomy" id="208331"/>
    <lineage>
        <taxon>Eukaryota</taxon>
        <taxon>Metazoa</taxon>
        <taxon>Chordata</taxon>
        <taxon>Craniata</taxon>
        <taxon>Vertebrata</taxon>
        <taxon>Euteleostomi</taxon>
        <taxon>Actinopterygii</taxon>
        <taxon>Neopterygii</taxon>
        <taxon>Teleostei</taxon>
        <taxon>Neoteleostei</taxon>
        <taxon>Acanthomorphata</taxon>
        <taxon>Ovalentaria</taxon>
        <taxon>Atherinomorphae</taxon>
        <taxon>Cyprinodontiformes</taxon>
        <taxon>Goodeidae</taxon>
        <taxon>Characodon</taxon>
    </lineage>
</organism>
<evidence type="ECO:0000313" key="2">
    <source>
        <dbReference type="Proteomes" id="UP001352852"/>
    </source>
</evidence>
<accession>A0ABU7E3Z7</accession>
<evidence type="ECO:0000313" key="1">
    <source>
        <dbReference type="EMBL" id="MED6280554.1"/>
    </source>
</evidence>
<reference evidence="1 2" key="1">
    <citation type="submission" date="2021-06" db="EMBL/GenBank/DDBJ databases">
        <authorList>
            <person name="Palmer J.M."/>
        </authorList>
    </citation>
    <scope>NUCLEOTIDE SEQUENCE [LARGE SCALE GENOMIC DNA]</scope>
    <source>
        <strain evidence="1 2">CL_MEX2019</strain>
        <tissue evidence="1">Muscle</tissue>
    </source>
</reference>
<name>A0ABU7E3Z7_9TELE</name>